<dbReference type="PROSITE" id="PS51257">
    <property type="entry name" value="PROKAR_LIPOPROTEIN"/>
    <property type="match status" value="1"/>
</dbReference>
<protein>
    <submittedName>
        <fullName evidence="2">Uncharacterized protein</fullName>
    </submittedName>
</protein>
<evidence type="ECO:0000313" key="3">
    <source>
        <dbReference type="EMBL" id="RUQ85729.1"/>
    </source>
</evidence>
<evidence type="ECO:0000256" key="1">
    <source>
        <dbReference type="SAM" id="SignalP"/>
    </source>
</evidence>
<dbReference type="Proteomes" id="UP000241203">
    <property type="component" value="Unassembled WGS sequence"/>
</dbReference>
<proteinExistence type="predicted"/>
<dbReference type="AlphaFoldDB" id="A0A2P8H117"/>
<evidence type="ECO:0000313" key="2">
    <source>
        <dbReference type="EMBL" id="PSL39909.1"/>
    </source>
</evidence>
<dbReference type="EMBL" id="PYAU01000001">
    <property type="protein sequence ID" value="PSL39909.1"/>
    <property type="molecule type" value="Genomic_DNA"/>
</dbReference>
<evidence type="ECO:0000313" key="5">
    <source>
        <dbReference type="Proteomes" id="UP000268291"/>
    </source>
</evidence>
<feature type="chain" id="PRO_5015165983" evidence="1">
    <location>
        <begin position="29"/>
        <end position="306"/>
    </location>
</feature>
<dbReference type="RefSeq" id="WP_127054211.1">
    <property type="nucleotide sequence ID" value="NZ_PYAU01000001.1"/>
</dbReference>
<reference evidence="3 5" key="2">
    <citation type="submission" date="2018-12" db="EMBL/GenBank/DDBJ databases">
        <authorList>
            <person name="hu s."/>
            <person name="Xu Y."/>
            <person name="Xu B."/>
            <person name="Li F."/>
        </authorList>
    </citation>
    <scope>NUCLEOTIDE SEQUENCE [LARGE SCALE GENOMIC DNA]</scope>
    <source>
        <strain evidence="3 5">KSW2-17</strain>
    </source>
</reference>
<organism evidence="2 4">
    <name type="scientific">Labedella gwakjiensis</name>
    <dbReference type="NCBI Taxonomy" id="390269"/>
    <lineage>
        <taxon>Bacteria</taxon>
        <taxon>Bacillati</taxon>
        <taxon>Actinomycetota</taxon>
        <taxon>Actinomycetes</taxon>
        <taxon>Micrococcales</taxon>
        <taxon>Microbacteriaceae</taxon>
        <taxon>Labedella</taxon>
    </lineage>
</organism>
<keyword evidence="5" id="KW-1185">Reference proteome</keyword>
<feature type="signal peptide" evidence="1">
    <location>
        <begin position="1"/>
        <end position="28"/>
    </location>
</feature>
<reference evidence="2 4" key="1">
    <citation type="submission" date="2018-03" db="EMBL/GenBank/DDBJ databases">
        <title>Genomic Encyclopedia of Archaeal and Bacterial Type Strains, Phase II (KMG-II): from individual species to whole genera.</title>
        <authorList>
            <person name="Goeker M."/>
        </authorList>
    </citation>
    <scope>NUCLEOTIDE SEQUENCE [LARGE SCALE GENOMIC DNA]</scope>
    <source>
        <strain evidence="2 4">DSM 21548</strain>
    </source>
</reference>
<evidence type="ECO:0000313" key="4">
    <source>
        <dbReference type="Proteomes" id="UP000241203"/>
    </source>
</evidence>
<dbReference type="EMBL" id="RZGY01000001">
    <property type="protein sequence ID" value="RUQ85729.1"/>
    <property type="molecule type" value="Genomic_DNA"/>
</dbReference>
<dbReference type="Proteomes" id="UP000268291">
    <property type="component" value="Unassembled WGS sequence"/>
</dbReference>
<keyword evidence="1" id="KW-0732">Signal</keyword>
<dbReference type="OrthoDB" id="3784033at2"/>
<sequence>MNRRRARVSTAAAVAVLVALSGCSSAPAPRTSASVTVSADTAAEDAAAAATDGHILVGVTQGRTDYTTGMFAISVENVTDAELIVRSARLSSPAFDADASWDGDAIVPAGRTRDLRIAVPEFDCPATDPMTSIVVSYESDGDSRTAVLAPVDEFSTVERLSDAACFTQAVSEVVAFGLADRLDLSGQGPAAVTTLSLTATPVAGPGAGSLTVLGVDATTLLSPASGDAAWSVDERVAAGDSPTTIALPAVPARCDAHAVAEDKVGTVLRVRVLLTGGTEGSVSVPASSTLRADLYAFVTDRCGLSG</sequence>
<accession>A0A2P8H117</accession>
<gene>
    <name evidence="2" type="ORF">CLV49_3564</name>
    <name evidence="3" type="ORF">ELQ93_01440</name>
</gene>
<name>A0A2P8H117_9MICO</name>
<comment type="caution">
    <text evidence="2">The sequence shown here is derived from an EMBL/GenBank/DDBJ whole genome shotgun (WGS) entry which is preliminary data.</text>
</comment>